<evidence type="ECO:0000256" key="11">
    <source>
        <dbReference type="ARBA" id="ARBA00047909"/>
    </source>
</evidence>
<protein>
    <recommendedName>
        <fullName evidence="4">aldehyde oxygenase (deformylating)</fullName>
        <ecNumber evidence="4">4.1.99.5</ecNumber>
    </recommendedName>
</protein>
<evidence type="ECO:0000256" key="8">
    <source>
        <dbReference type="ARBA" id="ARBA00022989"/>
    </source>
</evidence>
<dbReference type="GO" id="GO:0071771">
    <property type="term" value="F:aldehyde oxygenase (deformylating) activity"/>
    <property type="evidence" value="ECO:0007669"/>
    <property type="project" value="UniProtKB-EC"/>
</dbReference>
<evidence type="ECO:0000256" key="9">
    <source>
        <dbReference type="ARBA" id="ARBA00023136"/>
    </source>
</evidence>
<reference evidence="12" key="1">
    <citation type="submission" date="2015-06" db="UniProtKB">
        <authorList>
            <consortium name="EnsemblPlants"/>
        </authorList>
    </citation>
    <scope>IDENTIFICATION</scope>
</reference>
<evidence type="ECO:0000256" key="6">
    <source>
        <dbReference type="ARBA" id="ARBA00022824"/>
    </source>
</evidence>
<keyword evidence="6" id="KW-0256">Endoplasmic reticulum</keyword>
<accession>M8AVD0</accession>
<comment type="subunit">
    <text evidence="3">Homodimer.</text>
</comment>
<evidence type="ECO:0000256" key="4">
    <source>
        <dbReference type="ARBA" id="ARBA00013146"/>
    </source>
</evidence>
<sequence length="227" mass="25586">MLVYLLVEDSLGYWIHRLLHTRWGYDNIHRVHHEFTAPFGYAAPYAHWAEVLILGVPAFTGPAIVPCHMTTLWLWFLLRHLEAIDIHSGFNFPFNPTKLIPFYGGADHHDYHHRVGGQSQSNFSSVFTFCDHLYGTDKGYRYHKASLEKAARLIVLVMRVSWRDLMPGASYLFKGSTATTVAPGCWCLGFLAVIGKVKQSSVGCSDNNASTLVLIAIVVVMWSSDLM</sequence>
<dbReference type="AlphaFoldDB" id="M8AVD0"/>
<evidence type="ECO:0000313" key="12">
    <source>
        <dbReference type="EnsemblPlants" id="EMT05369"/>
    </source>
</evidence>
<dbReference type="PANTHER" id="PTHR11863">
    <property type="entry name" value="STEROL DESATURASE"/>
    <property type="match status" value="1"/>
</dbReference>
<dbReference type="InterPro" id="IPR006694">
    <property type="entry name" value="Fatty_acid_hydroxylase"/>
</dbReference>
<keyword evidence="8" id="KW-1133">Transmembrane helix</keyword>
<dbReference type="GO" id="GO:0008610">
    <property type="term" value="P:lipid biosynthetic process"/>
    <property type="evidence" value="ECO:0007669"/>
    <property type="project" value="InterPro"/>
</dbReference>
<comment type="similarity">
    <text evidence="2">Belongs to the sterol desaturase family.</text>
</comment>
<dbReference type="EC" id="4.1.99.5" evidence="4"/>
<evidence type="ECO:0000256" key="5">
    <source>
        <dbReference type="ARBA" id="ARBA00022692"/>
    </source>
</evidence>
<organism evidence="12">
    <name type="scientific">Aegilops tauschii</name>
    <name type="common">Tausch's goatgrass</name>
    <name type="synonym">Aegilops squarrosa</name>
    <dbReference type="NCBI Taxonomy" id="37682"/>
    <lineage>
        <taxon>Eukaryota</taxon>
        <taxon>Viridiplantae</taxon>
        <taxon>Streptophyta</taxon>
        <taxon>Embryophyta</taxon>
        <taxon>Tracheophyta</taxon>
        <taxon>Spermatophyta</taxon>
        <taxon>Magnoliopsida</taxon>
        <taxon>Liliopsida</taxon>
        <taxon>Poales</taxon>
        <taxon>Poaceae</taxon>
        <taxon>BOP clade</taxon>
        <taxon>Pooideae</taxon>
        <taxon>Triticodae</taxon>
        <taxon>Triticeae</taxon>
        <taxon>Triticinae</taxon>
        <taxon>Aegilops</taxon>
    </lineage>
</organism>
<keyword evidence="9" id="KW-0472">Membrane</keyword>
<dbReference type="InterPro" id="IPR050307">
    <property type="entry name" value="Sterol_Desaturase_Related"/>
</dbReference>
<evidence type="ECO:0000256" key="10">
    <source>
        <dbReference type="ARBA" id="ARBA00023239"/>
    </source>
</evidence>
<evidence type="ECO:0000256" key="3">
    <source>
        <dbReference type="ARBA" id="ARBA00011738"/>
    </source>
</evidence>
<comment type="subcellular location">
    <subcellularLocation>
        <location evidence="1">Endoplasmic reticulum membrane</location>
        <topology evidence="1">Multi-pass membrane protein</topology>
    </subcellularLocation>
</comment>
<keyword evidence="5" id="KW-0812">Transmembrane</keyword>
<dbReference type="GO" id="GO:0005506">
    <property type="term" value="F:iron ion binding"/>
    <property type="evidence" value="ECO:0007669"/>
    <property type="project" value="InterPro"/>
</dbReference>
<comment type="catalytic activity">
    <reaction evidence="11">
        <text>a long-chain fatty aldehyde + 2 NADPH + O2 + H(+) = a long-chain alkane + formate + 2 NADP(+) + H2O</text>
        <dbReference type="Rhea" id="RHEA:21440"/>
        <dbReference type="ChEBI" id="CHEBI:15377"/>
        <dbReference type="ChEBI" id="CHEBI:15378"/>
        <dbReference type="ChEBI" id="CHEBI:15379"/>
        <dbReference type="ChEBI" id="CHEBI:15740"/>
        <dbReference type="ChEBI" id="CHEBI:17176"/>
        <dbReference type="ChEBI" id="CHEBI:57783"/>
        <dbReference type="ChEBI" id="CHEBI:58349"/>
        <dbReference type="ChEBI" id="CHEBI:83563"/>
        <dbReference type="EC" id="4.1.99.5"/>
    </reaction>
</comment>
<dbReference type="GO" id="GO:0005789">
    <property type="term" value="C:endoplasmic reticulum membrane"/>
    <property type="evidence" value="ECO:0007669"/>
    <property type="project" value="UniProtKB-SubCell"/>
</dbReference>
<name>M8AVD0_AEGTA</name>
<keyword evidence="10" id="KW-0456">Lyase</keyword>
<evidence type="ECO:0000256" key="7">
    <source>
        <dbReference type="ARBA" id="ARBA00022857"/>
    </source>
</evidence>
<proteinExistence type="inferred from homology"/>
<dbReference type="EnsemblPlants" id="EMT05369">
    <property type="protein sequence ID" value="EMT05369"/>
    <property type="gene ID" value="F775_04462"/>
</dbReference>
<dbReference type="GO" id="GO:0016491">
    <property type="term" value="F:oxidoreductase activity"/>
    <property type="evidence" value="ECO:0007669"/>
    <property type="project" value="InterPro"/>
</dbReference>
<evidence type="ECO:0000256" key="2">
    <source>
        <dbReference type="ARBA" id="ARBA00009324"/>
    </source>
</evidence>
<evidence type="ECO:0000256" key="1">
    <source>
        <dbReference type="ARBA" id="ARBA00004477"/>
    </source>
</evidence>
<keyword evidence="7" id="KW-0521">NADP</keyword>
<dbReference type="Pfam" id="PF04116">
    <property type="entry name" value="FA_hydroxylase"/>
    <property type="match status" value="1"/>
</dbReference>